<feature type="domain" description="DUF7768" evidence="1">
    <location>
        <begin position="95"/>
        <end position="199"/>
    </location>
</feature>
<evidence type="ECO:0000313" key="3">
    <source>
        <dbReference type="Proteomes" id="UP000223891"/>
    </source>
</evidence>
<sequence>MTDHAKTKALMDVIAEMNKQDAKWGADRNQHPFLWQVILGEEFGEVCQAILHDEFGGDHAGTAREELVQVAAVALQFIEQYDRLNEVQNSETKNKLVILESPFAATNGYTVQENIEYARKCVRHSLSLGEAPIASHLLYTQDGILDDNIPEERQWGIDAGLAWKEVAHGSVVYTDRGISKGMEYGIAAAIAAGLTVEYRSIEEK</sequence>
<name>A0A1L2CUJ8_9CAUD</name>
<dbReference type="EMBL" id="KU574722">
    <property type="protein sequence ID" value="AMM43695.1"/>
    <property type="molecule type" value="Genomic_DNA"/>
</dbReference>
<reference evidence="3" key="1">
    <citation type="submission" date="2016-01" db="EMBL/GenBank/DDBJ databases">
        <title>Isolation and Characterization of Enterobacteria phage CBB.</title>
        <authorList>
            <person name="Buttimer C.T.H."/>
            <person name="Hendrix H."/>
            <person name="Alexandre H."/>
            <person name="O'Mahony J."/>
            <person name="Lavigne R."/>
            <person name="Coffey A."/>
        </authorList>
    </citation>
    <scope>NUCLEOTIDE SEQUENCE [LARGE SCALE GENOMIC DNA]</scope>
</reference>
<dbReference type="InterPro" id="IPR044548">
    <property type="entry name" value="AF0060_NTP-PPase_MazG-like"/>
</dbReference>
<evidence type="ECO:0000313" key="2">
    <source>
        <dbReference type="EMBL" id="AMM43695.1"/>
    </source>
</evidence>
<dbReference type="Proteomes" id="UP000223891">
    <property type="component" value="Segment"/>
</dbReference>
<organism evidence="2 3">
    <name type="scientific">Pectobacterium phage vB_PcaM_CBB</name>
    <dbReference type="NCBI Taxonomy" id="2772511"/>
    <lineage>
        <taxon>Viruses</taxon>
        <taxon>Duplodnaviria</taxon>
        <taxon>Heunggongvirae</taxon>
        <taxon>Uroviricota</taxon>
        <taxon>Caudoviricetes</taxon>
        <taxon>Mimasvirus</taxon>
        <taxon>Mimasvirus CBB</taxon>
    </lineage>
</organism>
<dbReference type="InterPro" id="IPR056670">
    <property type="entry name" value="DUF7768"/>
</dbReference>
<protein>
    <recommendedName>
        <fullName evidence="1">DUF7768 domain-containing protein</fullName>
    </recommendedName>
</protein>
<accession>A0A1L2CUJ8</accession>
<gene>
    <name evidence="2" type="ORF">CBB_130</name>
</gene>
<evidence type="ECO:0000259" key="1">
    <source>
        <dbReference type="Pfam" id="PF24963"/>
    </source>
</evidence>
<dbReference type="Pfam" id="PF24963">
    <property type="entry name" value="DUF7768"/>
    <property type="match status" value="1"/>
</dbReference>
<proteinExistence type="predicted"/>
<dbReference type="CDD" id="cd11533">
    <property type="entry name" value="NTP-PPase_Af0060_like"/>
    <property type="match status" value="1"/>
</dbReference>
<keyword evidence="3" id="KW-1185">Reference proteome</keyword>